<organism evidence="1 2">
    <name type="scientific">Polaribacter sejongensis</name>
    <dbReference type="NCBI Taxonomy" id="985043"/>
    <lineage>
        <taxon>Bacteria</taxon>
        <taxon>Pseudomonadati</taxon>
        <taxon>Bacteroidota</taxon>
        <taxon>Flavobacteriia</taxon>
        <taxon>Flavobacteriales</taxon>
        <taxon>Flavobacteriaceae</taxon>
    </lineage>
</organism>
<evidence type="ECO:0000313" key="2">
    <source>
        <dbReference type="Proteomes" id="UP000232721"/>
    </source>
</evidence>
<gene>
    <name evidence="1" type="ORF">BTO15_01870</name>
</gene>
<reference evidence="1 2" key="1">
    <citation type="submission" date="2017-02" db="EMBL/GenBank/DDBJ databases">
        <title>Trade-off between light-utilization and light-protection in marine flavobacteria.</title>
        <authorList>
            <person name="Kumagai Y."/>
            <person name="Yoshizawa S."/>
            <person name="Kogure K."/>
            <person name="Iwasaki W."/>
        </authorList>
    </citation>
    <scope>NUCLEOTIDE SEQUENCE [LARGE SCALE GENOMIC DNA]</scope>
    <source>
        <strain evidence="1 2">KCTC 23670</strain>
    </source>
</reference>
<evidence type="ECO:0000313" key="1">
    <source>
        <dbReference type="EMBL" id="AUC20935.1"/>
    </source>
</evidence>
<proteinExistence type="predicted"/>
<sequence>MVKDIGMHKIILYSVLIGILFLFVGCGVSNTNAKKGFVAYLKEHHNNKYEILTFERNFNAANMDPNLYWVELALKENLKVVINFEWDAKDKALCVSSHDTEDRSIKALTEYQKQEIVLREELYEVLDEDVLSVDVNVFNHSISISLKSEPTFNKFHYFSNKIGNVLDKYPNTWTREAHVDFKIEREEKGFYELIVKPTAYNDSTELYRYKQNAIVANNYGSVKAENIDYIIRKEFSKPNSPVFLSNIWVNQKDLNSFYIAFEKHEPRKRLEKDQSLTEVVGMYLVEMNYPNLNKKNLTYYDYKTTDKDDIFLYLFTQLPQDYQYLIADL</sequence>
<protein>
    <recommendedName>
        <fullName evidence="3">Lipoprotein</fullName>
    </recommendedName>
</protein>
<accession>A0ABM6PW72</accession>
<dbReference type="Proteomes" id="UP000232721">
    <property type="component" value="Chromosome"/>
</dbReference>
<keyword evidence="2" id="KW-1185">Reference proteome</keyword>
<dbReference type="EMBL" id="CP019336">
    <property type="protein sequence ID" value="AUC20935.1"/>
    <property type="molecule type" value="Genomic_DNA"/>
</dbReference>
<name>A0ABM6PW72_9FLAO</name>
<evidence type="ECO:0008006" key="3">
    <source>
        <dbReference type="Google" id="ProtNLM"/>
    </source>
</evidence>
<dbReference type="PROSITE" id="PS51257">
    <property type="entry name" value="PROKAR_LIPOPROTEIN"/>
    <property type="match status" value="1"/>
</dbReference>